<dbReference type="InterPro" id="IPR036249">
    <property type="entry name" value="Thioredoxin-like_sf"/>
</dbReference>
<dbReference type="RefSeq" id="WP_111348009.1">
    <property type="nucleotide sequence ID" value="NZ_JAIWKD010000007.1"/>
</dbReference>
<gene>
    <name evidence="2" type="ORF">DLJ53_18525</name>
</gene>
<dbReference type="SUPFAM" id="SSF52833">
    <property type="entry name" value="Thioredoxin-like"/>
    <property type="match status" value="1"/>
</dbReference>
<reference evidence="2 3" key="1">
    <citation type="submission" date="2018-05" db="EMBL/GenBank/DDBJ databases">
        <title>Acuticoccus sediminis sp. nov., isolated from deep-sea sediment of Indian Ocean.</title>
        <authorList>
            <person name="Liu X."/>
            <person name="Lai Q."/>
            <person name="Du Y."/>
            <person name="Sun F."/>
            <person name="Zhang X."/>
            <person name="Wang S."/>
            <person name="Shao Z."/>
        </authorList>
    </citation>
    <scope>NUCLEOTIDE SEQUENCE [LARGE SCALE GENOMIC DNA]</scope>
    <source>
        <strain evidence="2 3">PTG4-2</strain>
    </source>
</reference>
<feature type="domain" description="KaiB" evidence="1">
    <location>
        <begin position="6"/>
        <end position="87"/>
    </location>
</feature>
<dbReference type="Gene3D" id="3.40.30.10">
    <property type="entry name" value="Glutaredoxin"/>
    <property type="match status" value="1"/>
</dbReference>
<name>A0A8B2NRM1_9HYPH</name>
<dbReference type="PANTHER" id="PTHR41709:SF2">
    <property type="entry name" value="CIRCADIAN CLOCK PROTEIN KAIB2"/>
    <property type="match status" value="1"/>
</dbReference>
<protein>
    <submittedName>
        <fullName evidence="2">Circadian clock protein KaiB</fullName>
    </submittedName>
</protein>
<dbReference type="InterPro" id="IPR039022">
    <property type="entry name" value="KaiB-like"/>
</dbReference>
<dbReference type="PANTHER" id="PTHR41709">
    <property type="entry name" value="KAIB-LIKE PROTEIN 1"/>
    <property type="match status" value="1"/>
</dbReference>
<dbReference type="Pfam" id="PF07689">
    <property type="entry name" value="KaiB"/>
    <property type="match status" value="1"/>
</dbReference>
<evidence type="ECO:0000313" key="2">
    <source>
        <dbReference type="EMBL" id="RAH99761.1"/>
    </source>
</evidence>
<comment type="caution">
    <text evidence="2">The sequence shown here is derived from an EMBL/GenBank/DDBJ whole genome shotgun (WGS) entry which is preliminary data.</text>
</comment>
<dbReference type="Proteomes" id="UP000249590">
    <property type="component" value="Unassembled WGS sequence"/>
</dbReference>
<evidence type="ECO:0000259" key="1">
    <source>
        <dbReference type="SMART" id="SM01248"/>
    </source>
</evidence>
<dbReference type="InterPro" id="IPR011649">
    <property type="entry name" value="KaiB_domain"/>
</dbReference>
<dbReference type="EMBL" id="QHHQ01000004">
    <property type="protein sequence ID" value="RAH99761.1"/>
    <property type="molecule type" value="Genomic_DNA"/>
</dbReference>
<keyword evidence="3" id="KW-1185">Reference proteome</keyword>
<dbReference type="OrthoDB" id="5458519at2"/>
<dbReference type="CDD" id="cd02978">
    <property type="entry name" value="KaiB_like"/>
    <property type="match status" value="1"/>
</dbReference>
<evidence type="ECO:0000313" key="3">
    <source>
        <dbReference type="Proteomes" id="UP000249590"/>
    </source>
</evidence>
<dbReference type="NCBIfam" id="NF006798">
    <property type="entry name" value="PRK09301.1"/>
    <property type="match status" value="1"/>
</dbReference>
<proteinExistence type="predicted"/>
<organism evidence="2 3">
    <name type="scientific">Acuticoccus sediminis</name>
    <dbReference type="NCBI Taxonomy" id="2184697"/>
    <lineage>
        <taxon>Bacteria</taxon>
        <taxon>Pseudomonadati</taxon>
        <taxon>Pseudomonadota</taxon>
        <taxon>Alphaproteobacteria</taxon>
        <taxon>Hyphomicrobiales</taxon>
        <taxon>Amorphaceae</taxon>
        <taxon>Acuticoccus</taxon>
    </lineage>
</organism>
<sequence length="97" mass="11009">MRYRLRLYITGRTPYSQRAIANLHEICDRELKGRCDVEIIDVLEDPSAAEEDRILATPTLVRKLPEPVRKIIGDLSDREKVYIGLDVSPLNSSVSGK</sequence>
<dbReference type="SMART" id="SM01248">
    <property type="entry name" value="KaiB"/>
    <property type="match status" value="1"/>
</dbReference>
<dbReference type="GO" id="GO:0048511">
    <property type="term" value="P:rhythmic process"/>
    <property type="evidence" value="ECO:0007669"/>
    <property type="project" value="InterPro"/>
</dbReference>
<accession>A0A8B2NRM1</accession>
<dbReference type="AlphaFoldDB" id="A0A8B2NRM1"/>